<name>A0A0E9Q7D9_ANGAN</name>
<organism evidence="1">
    <name type="scientific">Anguilla anguilla</name>
    <name type="common">European freshwater eel</name>
    <name type="synonym">Muraena anguilla</name>
    <dbReference type="NCBI Taxonomy" id="7936"/>
    <lineage>
        <taxon>Eukaryota</taxon>
        <taxon>Metazoa</taxon>
        <taxon>Chordata</taxon>
        <taxon>Craniata</taxon>
        <taxon>Vertebrata</taxon>
        <taxon>Euteleostomi</taxon>
        <taxon>Actinopterygii</taxon>
        <taxon>Neopterygii</taxon>
        <taxon>Teleostei</taxon>
        <taxon>Anguilliformes</taxon>
        <taxon>Anguillidae</taxon>
        <taxon>Anguilla</taxon>
    </lineage>
</organism>
<reference evidence="1" key="1">
    <citation type="submission" date="2014-11" db="EMBL/GenBank/DDBJ databases">
        <authorList>
            <person name="Amaro Gonzalez C."/>
        </authorList>
    </citation>
    <scope>NUCLEOTIDE SEQUENCE</scope>
</reference>
<proteinExistence type="predicted"/>
<reference evidence="1" key="2">
    <citation type="journal article" date="2015" name="Fish Shellfish Immunol.">
        <title>Early steps in the European eel (Anguilla anguilla)-Vibrio vulnificus interaction in the gills: Role of the RtxA13 toxin.</title>
        <authorList>
            <person name="Callol A."/>
            <person name="Pajuelo D."/>
            <person name="Ebbesson L."/>
            <person name="Teles M."/>
            <person name="MacKenzie S."/>
            <person name="Amaro C."/>
        </authorList>
    </citation>
    <scope>NUCLEOTIDE SEQUENCE</scope>
</reference>
<sequence length="23" mass="2633">MADCFQLKSKLIIVKITVFSNCM</sequence>
<accession>A0A0E9Q7D9</accession>
<dbReference type="AlphaFoldDB" id="A0A0E9Q7D9"/>
<protein>
    <submittedName>
        <fullName evidence="1">Uncharacterized protein</fullName>
    </submittedName>
</protein>
<dbReference type="EMBL" id="GBXM01096130">
    <property type="protein sequence ID" value="JAH12447.1"/>
    <property type="molecule type" value="Transcribed_RNA"/>
</dbReference>
<evidence type="ECO:0000313" key="1">
    <source>
        <dbReference type="EMBL" id="JAH12447.1"/>
    </source>
</evidence>